<evidence type="ECO:0000313" key="2">
    <source>
        <dbReference type="Proteomes" id="UP000015106"/>
    </source>
</evidence>
<sequence length="48" mass="5556">MSSKCATRMKVQLHCSFFEVCRVCPLIHPVLNLSIISKIWVHQVQRTS</sequence>
<reference evidence="2" key="1">
    <citation type="journal article" date="2013" name="Nature">
        <title>Draft genome of the wheat A-genome progenitor Triticum urartu.</title>
        <authorList>
            <person name="Ling H.Q."/>
            <person name="Zhao S."/>
            <person name="Liu D."/>
            <person name="Wang J."/>
            <person name="Sun H."/>
            <person name="Zhang C."/>
            <person name="Fan H."/>
            <person name="Li D."/>
            <person name="Dong L."/>
            <person name="Tao Y."/>
            <person name="Gao C."/>
            <person name="Wu H."/>
            <person name="Li Y."/>
            <person name="Cui Y."/>
            <person name="Guo X."/>
            <person name="Zheng S."/>
            <person name="Wang B."/>
            <person name="Yu K."/>
            <person name="Liang Q."/>
            <person name="Yang W."/>
            <person name="Lou X."/>
            <person name="Chen J."/>
            <person name="Feng M."/>
            <person name="Jian J."/>
            <person name="Zhang X."/>
            <person name="Luo G."/>
            <person name="Jiang Y."/>
            <person name="Liu J."/>
            <person name="Wang Z."/>
            <person name="Sha Y."/>
            <person name="Zhang B."/>
            <person name="Wu H."/>
            <person name="Tang D."/>
            <person name="Shen Q."/>
            <person name="Xue P."/>
            <person name="Zou S."/>
            <person name="Wang X."/>
            <person name="Liu X."/>
            <person name="Wang F."/>
            <person name="Yang Y."/>
            <person name="An X."/>
            <person name="Dong Z."/>
            <person name="Zhang K."/>
            <person name="Zhang X."/>
            <person name="Luo M.C."/>
            <person name="Dvorak J."/>
            <person name="Tong Y."/>
            <person name="Wang J."/>
            <person name="Yang H."/>
            <person name="Li Z."/>
            <person name="Wang D."/>
            <person name="Zhang A."/>
            <person name="Wang J."/>
        </authorList>
    </citation>
    <scope>NUCLEOTIDE SEQUENCE</scope>
    <source>
        <strain evidence="2">cv. G1812</strain>
    </source>
</reference>
<evidence type="ECO:0000313" key="1">
    <source>
        <dbReference type="EnsemblPlants" id="TuG1812G0500001581.01.T01.cds409808"/>
    </source>
</evidence>
<reference evidence="1" key="2">
    <citation type="submission" date="2018-03" db="EMBL/GenBank/DDBJ databases">
        <title>The Triticum urartu genome reveals the dynamic nature of wheat genome evolution.</title>
        <authorList>
            <person name="Ling H."/>
            <person name="Ma B."/>
            <person name="Shi X."/>
            <person name="Liu H."/>
            <person name="Dong L."/>
            <person name="Sun H."/>
            <person name="Cao Y."/>
            <person name="Gao Q."/>
            <person name="Zheng S."/>
            <person name="Li Y."/>
            <person name="Yu Y."/>
            <person name="Du H."/>
            <person name="Qi M."/>
            <person name="Li Y."/>
            <person name="Yu H."/>
            <person name="Cui Y."/>
            <person name="Wang N."/>
            <person name="Chen C."/>
            <person name="Wu H."/>
            <person name="Zhao Y."/>
            <person name="Zhang J."/>
            <person name="Li Y."/>
            <person name="Zhou W."/>
            <person name="Zhang B."/>
            <person name="Hu W."/>
            <person name="Eijk M."/>
            <person name="Tang J."/>
            <person name="Witsenboer H."/>
            <person name="Zhao S."/>
            <person name="Li Z."/>
            <person name="Zhang A."/>
            <person name="Wang D."/>
            <person name="Liang C."/>
        </authorList>
    </citation>
    <scope>NUCLEOTIDE SEQUENCE [LARGE SCALE GENOMIC DNA]</scope>
    <source>
        <strain evidence="1">cv. G1812</strain>
    </source>
</reference>
<keyword evidence="2" id="KW-1185">Reference proteome</keyword>
<dbReference type="Gramene" id="TuG1812G0500001581.01.T01">
    <property type="protein sequence ID" value="TuG1812G0500001581.01.T01.cds409808"/>
    <property type="gene ID" value="TuG1812G0500001581.01"/>
</dbReference>
<dbReference type="AlphaFoldDB" id="A0A8R7UHS9"/>
<protein>
    <submittedName>
        <fullName evidence="1">Uncharacterized protein</fullName>
    </submittedName>
</protein>
<dbReference type="Proteomes" id="UP000015106">
    <property type="component" value="Chromosome 5"/>
</dbReference>
<dbReference type="EnsemblPlants" id="TuG1812G0500001581.01.T01">
    <property type="protein sequence ID" value="TuG1812G0500001581.01.T01.cds409808"/>
    <property type="gene ID" value="TuG1812G0500001581.01"/>
</dbReference>
<accession>A0A8R7UHS9</accession>
<name>A0A8R7UHS9_TRIUA</name>
<organism evidence="1 2">
    <name type="scientific">Triticum urartu</name>
    <name type="common">Red wild einkorn</name>
    <name type="synonym">Crithodium urartu</name>
    <dbReference type="NCBI Taxonomy" id="4572"/>
    <lineage>
        <taxon>Eukaryota</taxon>
        <taxon>Viridiplantae</taxon>
        <taxon>Streptophyta</taxon>
        <taxon>Embryophyta</taxon>
        <taxon>Tracheophyta</taxon>
        <taxon>Spermatophyta</taxon>
        <taxon>Magnoliopsida</taxon>
        <taxon>Liliopsida</taxon>
        <taxon>Poales</taxon>
        <taxon>Poaceae</taxon>
        <taxon>BOP clade</taxon>
        <taxon>Pooideae</taxon>
        <taxon>Triticodae</taxon>
        <taxon>Triticeae</taxon>
        <taxon>Triticinae</taxon>
        <taxon>Triticum</taxon>
    </lineage>
</organism>
<reference evidence="1" key="3">
    <citation type="submission" date="2022-06" db="UniProtKB">
        <authorList>
            <consortium name="EnsemblPlants"/>
        </authorList>
    </citation>
    <scope>IDENTIFICATION</scope>
</reference>
<proteinExistence type="predicted"/>